<dbReference type="AlphaFoldDB" id="A0A6C0IS68"/>
<organism evidence="2">
    <name type="scientific">viral metagenome</name>
    <dbReference type="NCBI Taxonomy" id="1070528"/>
    <lineage>
        <taxon>unclassified sequences</taxon>
        <taxon>metagenomes</taxon>
        <taxon>organismal metagenomes</taxon>
    </lineage>
</organism>
<feature type="compositionally biased region" description="Basic residues" evidence="1">
    <location>
        <begin position="342"/>
        <end position="374"/>
    </location>
</feature>
<sequence>MSGFESRKRQRTIGETDLIIGPPSAPVLTRNQQKELLNNMKKEFIDQISSCDVDEKTFVMDNLTKSIAEIEKGFDEKPMTYTQSLLDSLDEEFKKMSIKGGGKRMKGGMIAAINPLALISYLIADAMKQGFENTKEIVDDVLQKGLQLLEFLSNKNGCAEQLLYQFLGKKMMDFFKFYLVGVLSTEAVKQNPLILLEKLAMLLPLFAKYGTKGIGMTMVTGVGYLIYHFVNHYSVPLGDGATKKVEELNKLLTTIHEATSEDVVVKVETKVNDLIKDVNDKHAELTAEMTEENKRDFMKQLGNNLTEEITNLKNLVGEFDDTMTMEQIREKINNSKKSDGGKRKRRTQRRKRFSNAKKAKRGKQTKKSSKVKKH</sequence>
<name>A0A6C0IS68_9ZZZZ</name>
<protein>
    <submittedName>
        <fullName evidence="2">Uncharacterized protein</fullName>
    </submittedName>
</protein>
<accession>A0A6C0IS68</accession>
<proteinExistence type="predicted"/>
<evidence type="ECO:0000313" key="2">
    <source>
        <dbReference type="EMBL" id="QHT94717.1"/>
    </source>
</evidence>
<feature type="region of interest" description="Disordered" evidence="1">
    <location>
        <begin position="330"/>
        <end position="374"/>
    </location>
</feature>
<dbReference type="EMBL" id="MN740229">
    <property type="protein sequence ID" value="QHT94717.1"/>
    <property type="molecule type" value="Genomic_DNA"/>
</dbReference>
<evidence type="ECO:0000256" key="1">
    <source>
        <dbReference type="SAM" id="MobiDB-lite"/>
    </source>
</evidence>
<reference evidence="2" key="1">
    <citation type="journal article" date="2020" name="Nature">
        <title>Giant virus diversity and host interactions through global metagenomics.</title>
        <authorList>
            <person name="Schulz F."/>
            <person name="Roux S."/>
            <person name="Paez-Espino D."/>
            <person name="Jungbluth S."/>
            <person name="Walsh D.A."/>
            <person name="Denef V.J."/>
            <person name="McMahon K.D."/>
            <person name="Konstantinidis K.T."/>
            <person name="Eloe-Fadrosh E.A."/>
            <person name="Kyrpides N.C."/>
            <person name="Woyke T."/>
        </authorList>
    </citation>
    <scope>NUCLEOTIDE SEQUENCE</scope>
    <source>
        <strain evidence="2">GVMAG-M-3300024261-26</strain>
    </source>
</reference>
<feature type="compositionally biased region" description="Basic and acidic residues" evidence="1">
    <location>
        <begin position="330"/>
        <end position="341"/>
    </location>
</feature>